<feature type="compositionally biased region" description="Basic and acidic residues" evidence="16">
    <location>
        <begin position="1587"/>
        <end position="1604"/>
    </location>
</feature>
<evidence type="ECO:0000259" key="18">
    <source>
        <dbReference type="PROSITE" id="PS50010"/>
    </source>
</evidence>
<evidence type="ECO:0000256" key="7">
    <source>
        <dbReference type="ARBA" id="ARBA00022741"/>
    </source>
</evidence>
<dbReference type="PANTHER" id="PTHR47633">
    <property type="entry name" value="IMMUNOGLOBULIN"/>
    <property type="match status" value="1"/>
</dbReference>
<feature type="domain" description="Ig-like" evidence="20">
    <location>
        <begin position="763"/>
        <end position="857"/>
    </location>
</feature>
<evidence type="ECO:0000256" key="2">
    <source>
        <dbReference type="ARBA" id="ARBA00004613"/>
    </source>
</evidence>
<evidence type="ECO:0000259" key="21">
    <source>
        <dbReference type="PROSITE" id="PS50853"/>
    </source>
</evidence>
<keyword evidence="15" id="KW-0175">Coiled coil</keyword>
<feature type="domain" description="Fibronectin type-III" evidence="21">
    <location>
        <begin position="2878"/>
        <end position="2964"/>
    </location>
</feature>
<dbReference type="SUPFAM" id="SSF48065">
    <property type="entry name" value="DBL homology domain (DH-domain)"/>
    <property type="match status" value="1"/>
</dbReference>
<feature type="domain" description="Ig-like" evidence="20">
    <location>
        <begin position="1224"/>
        <end position="1296"/>
    </location>
</feature>
<dbReference type="InterPro" id="IPR000719">
    <property type="entry name" value="Prot_kinase_dom"/>
</dbReference>
<evidence type="ECO:0000259" key="20">
    <source>
        <dbReference type="PROSITE" id="PS50835"/>
    </source>
</evidence>
<organism evidence="22 23">
    <name type="scientific">Operophtera brumata</name>
    <name type="common">Winter moth</name>
    <name type="synonym">Phalaena brumata</name>
    <dbReference type="NCBI Taxonomy" id="104452"/>
    <lineage>
        <taxon>Eukaryota</taxon>
        <taxon>Metazoa</taxon>
        <taxon>Ecdysozoa</taxon>
        <taxon>Arthropoda</taxon>
        <taxon>Hexapoda</taxon>
        <taxon>Insecta</taxon>
        <taxon>Pterygota</taxon>
        <taxon>Neoptera</taxon>
        <taxon>Endopterygota</taxon>
        <taxon>Lepidoptera</taxon>
        <taxon>Glossata</taxon>
        <taxon>Ditrysia</taxon>
        <taxon>Geometroidea</taxon>
        <taxon>Geometridae</taxon>
        <taxon>Larentiinae</taxon>
        <taxon>Operophtera</taxon>
    </lineage>
</organism>
<feature type="domain" description="Ig-like" evidence="20">
    <location>
        <begin position="2103"/>
        <end position="2200"/>
    </location>
</feature>
<dbReference type="Pfam" id="PF00069">
    <property type="entry name" value="Pkinase"/>
    <property type="match status" value="2"/>
</dbReference>
<dbReference type="InterPro" id="IPR017441">
    <property type="entry name" value="Protein_kinase_ATP_BS"/>
</dbReference>
<comment type="similarity">
    <text evidence="3">Belongs to the protein kinase superfamily. CAMK Ser/Thr protein kinase family.</text>
</comment>
<dbReference type="STRING" id="104452.A0A0L7LIT6"/>
<feature type="domain" description="Ig-like" evidence="20">
    <location>
        <begin position="880"/>
        <end position="929"/>
    </location>
</feature>
<dbReference type="PROSITE" id="PS50010">
    <property type="entry name" value="DH_2"/>
    <property type="match status" value="1"/>
</dbReference>
<sequence length="4237" mass="476175">MSALADKLGDDKGITEHLKLPIQRINDYQLLLKELVKYSNRLNEDCTDLQKALELFLGVPNRATDNKFISSIEGFRGNIHKLGRLLTHDWFTVTDSDGKARERYLFLFKARILVSKVKRVSDDRSVFVLKDIIKLPEVELKDTSEPLKFELQLKETSSVISLAAHKETVKTTWLTEIRKYASDVEEKVAEPKEAAKPKQNAAEPKRKAEAEPEEQAPAKKAAAESQPTVVTDPIETPTTEPQSKAAVSEEKAAESTEKAADSKKREHTIDTQAEVKGEVKEKRSRVDKVEEVVLTREESLQQLKTKRKASIEAGAATKVSKSEVVEISSISEAQESSAVCVKSSEVTADLSTKSSVSSSSKVESQSVTSQSTSKETVKAATTAKVESETAEKTAQVETASIEEKALTVEQKSKESVKEERSGAQVSEQVLDSSQTVTAEEAEEMSRYNRSSRLSGEYSTSTRKLSSGGRYESSSIADSTGLSSYSRRESGSRIESGRYETGGSIEGTASSRYESKYSSSSRTEGGSKYGIESSYESKTEGSGYAIESDATSKLDSIAAKYGIDTKESKTDGSTYSVEYDSTSASKIDSIASKYGKGSYESASVGGRSSKISIETSIDGSKVDGASSITQSSYESSKNGSSYESTTSKTAIANGSVSAGEYQSIKSVSKSESHAGRPLKESSEAVKVTWLKDNKPLNDRLMDRCSISGTESDHKLELKHCREDDTGVYTALAENVKGNAHCTAQLVVYELTSEERKKRYDLNAPYFLVALKDTEIMENTYLRFMIRVKGDPNPDVTFYRDGKEIVSTSEKDRMSIIRTRADKGCYELVIPDVTPADAGDYSCKAMNIYGEVTTEAKVTVVDDKNIFFELPPGGEGLLTKGEKPSFSWKRDGQAFDPEERFKVLLGDDEDSLALVFQHVRPEDAGLYTCVAKTRAIHELHREPEKPTLVIEHRDAIVSAGASAMLELQCKGFPKPSINVSVADAGEYHVTATNDLGEDTTTMKLIVKQPPRIKKIENQSCRLHPHSNYRSGGHARARRHVLQRWRRDPQLGAHPDRQGVGWQVTSPPRVTKTMGASRVCDEKETVTFKVETESDPAPTVTWFKNKSEIKESSSFKMTSSGSAHSLVIRNIHGSVSDSCLLNVRCGPVFTQRLQDRAAGKGDVNIEFLGDVEITEKKSVFTRVDSGNTHKIILKEVSAELAGQYTCKVSNDLGSDSCQATFTVNRQPRITKSLVDMTVEAGKTLKLDVEVEGCPEPKVKWFKDENYHLTVTLVKEEDGGEYEVTAENEFGSVSSKSTVTVHSKEVHSRITKQEIVENEIEDESKKIKQALEEDVNKTEKQNAKKYKTKAETIEEKSLWDDDNDGKAKTAGVKDVDKLESDKAKKSKSEPEVAEEKSFWDDEDDGKSKKPKVEEVDAPKSSKARKSITEPEKAEEKSFWDDDNDGKSKKPIIEEPESPKLKAQKSVTEPEEIKEKSFWDDDNDGKSKKPIIKEPESPKLKAQKSVTEPEEIKEKSFWDDDNDGKSKKPIIEEPESPKLNAQKSVTEPDEIKEKSFWDDNDDGKSKKPIIEEVQSAKIKAQKSVTEPEEIEEKSFWDDVDEGKSKKPIIEENDEPQEATLKKSVIKPEIIEEKSIWDENHNEQNKKVAIEEVVTEKKVGEKGATNPEKIVEVPVDESLKSTKRKSIKKESLEEPLSAGIEDRVFETVTTFKTGGDGSIVMSKVSSTRSHGAIITGPAETRTLHKMTSTSVFYEDDDDCYGRKIIEPNSPHKTSLEVEEIASHSYFLTEMGHYTIPDYIRRGTYGIIEEAADSDNESIARSAKTHANRNISIMSVSEDDISWQNESLSREISIEDLSKSIFDIDESRKVFSKDSYVRSSSFKEDYFTDEGEEESLILKEKSQKVFENDITEKLIHISKEFDENEFRNVENKVDDVRNRLIEELVLGPMKNFENITKDVTETNVERKRKQANKLFSVEEVDDEVEALLRRSQRQRSILDDILTHEDDKAPPTLGESTLKDGHAFESLPLVYTVVADGNPKPIVRWLHNGKEVKPCNRVHISNDGNLYKIEIDAVNLKDGGEWRCEISNDLGKKVLKAELSVSPESELRKPRFTTPLEAQRVLQREPVTMQAVCTADPQPHVSWLINGVELTPDATVVTSAEEKDIDHGLKECTFKLHIPTGRHADTGEYTIKATNKYGVGESSARLDILLRPEIEGLKDVNAVPYEETTFIANPSSRFEIVEDLASETYKLVVKKVGVDDEGVYTLTAKNEVGETAQQAKLSVHTGEPIFTKPLVKETVKDYDDCTLKVRCDGVPAPAVTWYKDGEQLIDDERHTLTTEDGAPLPASDPRVKQTALPDGTVKLSIEHVTPADCGAYKLVITNPHGEHAALCAVAVNRGLIGLHIDNCKPEDAGMYLLTVTNKLGECGLIGLHIDSCKPEDAGMYLLTVTNKLGEAASKAHADVQQKERKPAFIAELQPATVIEGFPAKLEIKILGHPKPTIKWTHNGKEIVPDGQRVKLVSAPDGTHALLLSAAAAADAGKYAVVAANDEGQPLSITVPFVGNPIPEVTWTKDGQPLKPSERVSLTCDGKRLPTFDAKFPARINGIPTPDITWYKNGSPLKHSDKYTLKRDGDACCLYVRDLVLEDAGKYKCVAKNREGQAECEATLEVVEKIGRMQRVEPPSFLKKIGDIEVFRGMSAKFTACATGSPDPDKIGDIEVIRGMSAKFNACATGSPDPDVEWLFPCERIRMDKETTGLLRLTISGIDPTDVGTYKCRIYNPHGEETCSAELTYDTLEIQTSKRPISDQYSDFDKMKKTGIPMPLADRPIISRMADRHLTLSWKPSIPHAPRFPVTYQPSIPHAPRFPVTYQVSSDEEDRHPDAARRPAGPIISRMADRHLTLSWKPSIPHAPWFPPDGDWFTARTGLRSCVCDIRNLEPFRDYKFRVRVENKYGVSDPSPFAVTHREKINPDPPKFVPYLEPGIDFRPDTSPYFPKDFDIERPPHDGYAQAPRFLRQEHDSQYGVKGHNANLFWFVYGYPKPKMTMLERDAGWYEAVATNEHGQARQRVRLELAEYPAFIRRPEESVVLQRRTARIEARVTGVPYPDIKWYKDWQPLAASARIKARQRVRLELAEYPAFIRRPEESVVLQRRTARIEARVTGVPYPDIKWYKDWQMISFVEPDLCILIIHDAILKDEGLYSISARNVAGSNELDILNLLNDRHLVRLHDAYEHEHTLALVTELAAGGELVRDRLLRGAGYTERDIAGYMRQLLRGLKYMHDNSVAHLGLTICDFGLSRRIQFNQHATLDYGMPEYVAPEVANGEGVSFASDMWSLGIITYILLSGHSPFRGIHDVETLDRVRGGRWEWHDEVWWSRLSLECRDFISKLLVTSWHERMDVDAALAHPWLTLADRIYQEEYTITTDRLRNYYNLYNGAYTHPSKMVYPPGEIYTPEGTPDRTLHDRKPADLTFKQWDHPDWEVSATSESHYQNGPDTYLLQLRDTQFPVRLREYMKVACGRSPAYNIAVHDLYDPRTPIIRERRRFTDIMDEEIDDEQRERINNYGTESYTIRRLRHELGTRLDSYAEAQAFMEAKKDGQLPFFREKPQLYEHIERINNYTESYSIRRLRHELGTRLDSYAEAQAFMEAKKDGQLPFFREKPQVKCNNYGTKSYTIRRLRHELGTRLDSYAEVQAFMEAKKDGQMPFLREKPQVLPVQEGEPASLSCYAVGDPKPAVQWFKNDMVIAEGQRIKIVEDEEGRSTLKFEPAMHHDIGFYKVVARNKVGQTVAKTRIVEATNPDAPDSPTAAEISDSEVLLRWKQPKYDGNSPVICYSLQYKEGDSVEWKTVAENIDHEFFVLRHLSPDTSYQFRLSSRNRIGWSDKGVPTNLIKTKTSGAPKIEVTKAMNHLQQLTETGQQIVLEEDRPKLNYATEESPMEWSSTPLMDKYSFISELGRGRFSIVVKGIELSSDTVVVAKILESRPETEVQVQREFECLRRLRHERISNLLAAYQLPGSGVSALIMEKLQGADILTYLSSRHEYSEQLVATVVTQLLDALQYVHWRGYCHLDLQPDNVVMSSVRSVQVKLVDFGSAHKVNKLGTVVPQVGDLEYKAPEVVNDEPAYPQSDIWSLGVLTYVMLSGVSPFRGADDAQTKQNISFRVPLKRPLAEECYEHRWLTQSDFMNRKRERAVFLGNRLKEFSDSYHERKSRDASQADTAAVAFGKSPRMLARSNSIQDELQTNFAGH</sequence>
<protein>
    <recommendedName>
        <fullName evidence="13">Hemolin</fullName>
    </recommendedName>
</protein>
<feature type="domain" description="Ig-like" evidence="20">
    <location>
        <begin position="2675"/>
        <end position="2784"/>
    </location>
</feature>
<feature type="domain" description="Ig-like" evidence="20">
    <location>
        <begin position="2463"/>
        <end position="2548"/>
    </location>
</feature>
<dbReference type="InterPro" id="IPR000219">
    <property type="entry name" value="DH_dom"/>
</dbReference>
<dbReference type="PANTHER" id="PTHR47633:SF3">
    <property type="entry name" value="STRIATED MUSCLE PREFERENTIALLY EXPRESSED PROTEIN KINASE"/>
    <property type="match status" value="1"/>
</dbReference>
<dbReference type="Gene3D" id="1.20.900.10">
    <property type="entry name" value="Dbl homology (DH) domain"/>
    <property type="match status" value="1"/>
</dbReference>
<dbReference type="InterPro" id="IPR035899">
    <property type="entry name" value="DBL_dom_sf"/>
</dbReference>
<dbReference type="InterPro" id="IPR001849">
    <property type="entry name" value="PH_domain"/>
</dbReference>
<dbReference type="InterPro" id="IPR003598">
    <property type="entry name" value="Ig_sub2"/>
</dbReference>
<feature type="compositionally biased region" description="Basic and acidic residues" evidence="16">
    <location>
        <begin position="401"/>
        <end position="421"/>
    </location>
</feature>
<dbReference type="InterPro" id="IPR007110">
    <property type="entry name" value="Ig-like_dom"/>
</dbReference>
<feature type="compositionally biased region" description="Low complexity" evidence="16">
    <location>
        <begin position="351"/>
        <end position="374"/>
    </location>
</feature>
<keyword evidence="6" id="KW-0677">Repeat</keyword>
<dbReference type="CDD" id="cd00096">
    <property type="entry name" value="Ig"/>
    <property type="match status" value="2"/>
</dbReference>
<dbReference type="GO" id="GO:0004672">
    <property type="term" value="F:protein kinase activity"/>
    <property type="evidence" value="ECO:0007669"/>
    <property type="project" value="InterPro"/>
</dbReference>
<dbReference type="Gene3D" id="2.60.40.10">
    <property type="entry name" value="Immunoglobulins"/>
    <property type="match status" value="20"/>
</dbReference>
<accession>A0A0L7LIT6</accession>
<feature type="domain" description="PH" evidence="17">
    <location>
        <begin position="78"/>
        <end position="182"/>
    </location>
</feature>
<evidence type="ECO:0000256" key="12">
    <source>
        <dbReference type="ARBA" id="ARBA00061228"/>
    </source>
</evidence>
<dbReference type="GO" id="GO:0005576">
    <property type="term" value="C:extracellular region"/>
    <property type="evidence" value="ECO:0007669"/>
    <property type="project" value="UniProtKB-SubCell"/>
</dbReference>
<dbReference type="FunFam" id="2.60.40.10:FF:000425">
    <property type="entry name" value="Myosin light chain kinase"/>
    <property type="match status" value="1"/>
</dbReference>
<dbReference type="SUPFAM" id="SSF49265">
    <property type="entry name" value="Fibronectin type III"/>
    <property type="match status" value="2"/>
</dbReference>
<keyword evidence="8 14" id="KW-0067">ATP-binding</keyword>
<dbReference type="GO" id="GO:0030154">
    <property type="term" value="P:cell differentiation"/>
    <property type="evidence" value="ECO:0007669"/>
    <property type="project" value="UniProtKB-ARBA"/>
</dbReference>
<dbReference type="InterPro" id="IPR013098">
    <property type="entry name" value="Ig_I-set"/>
</dbReference>
<feature type="domain" description="Ig-like" evidence="20">
    <location>
        <begin position="3696"/>
        <end position="3780"/>
    </location>
</feature>
<evidence type="ECO:0000256" key="3">
    <source>
        <dbReference type="ARBA" id="ARBA00006692"/>
    </source>
</evidence>
<dbReference type="SUPFAM" id="SSF56112">
    <property type="entry name" value="Protein kinase-like (PK-like)"/>
    <property type="match status" value="2"/>
</dbReference>
<dbReference type="SMART" id="SM00408">
    <property type="entry name" value="IGc2"/>
    <property type="match status" value="12"/>
</dbReference>
<comment type="subcellular location">
    <subcellularLocation>
        <location evidence="1">Cytoplasm</location>
    </subcellularLocation>
    <subcellularLocation>
        <location evidence="2">Secreted</location>
    </subcellularLocation>
</comment>
<evidence type="ECO:0000256" key="16">
    <source>
        <dbReference type="SAM" id="MobiDB-lite"/>
    </source>
</evidence>
<dbReference type="PROSITE" id="PS50853">
    <property type="entry name" value="FN3"/>
    <property type="match status" value="2"/>
</dbReference>
<feature type="compositionally biased region" description="Basic and acidic residues" evidence="16">
    <location>
        <begin position="1505"/>
        <end position="1526"/>
    </location>
</feature>
<evidence type="ECO:0000259" key="19">
    <source>
        <dbReference type="PROSITE" id="PS50011"/>
    </source>
</evidence>
<dbReference type="GO" id="GO:0005085">
    <property type="term" value="F:guanyl-nucleotide exchange factor activity"/>
    <property type="evidence" value="ECO:0007669"/>
    <property type="project" value="InterPro"/>
</dbReference>
<keyword evidence="4" id="KW-0963">Cytoplasm</keyword>
<evidence type="ECO:0000259" key="17">
    <source>
        <dbReference type="PROSITE" id="PS50003"/>
    </source>
</evidence>
<dbReference type="SUPFAM" id="SSF48726">
    <property type="entry name" value="Immunoglobulin"/>
    <property type="match status" value="15"/>
</dbReference>
<keyword evidence="10" id="KW-0325">Glycoprotein</keyword>
<dbReference type="EMBL" id="JTDY01000965">
    <property type="protein sequence ID" value="KOB75259.1"/>
    <property type="molecule type" value="Genomic_DNA"/>
</dbReference>
<dbReference type="Pfam" id="PF00041">
    <property type="entry name" value="fn3"/>
    <property type="match status" value="1"/>
</dbReference>
<proteinExistence type="inferred from homology"/>
<comment type="similarity">
    <text evidence="12">Belongs to the hemolin family.</text>
</comment>
<feature type="domain" description="Ig-like" evidence="20">
    <location>
        <begin position="2559"/>
        <end position="2661"/>
    </location>
</feature>
<evidence type="ECO:0000256" key="9">
    <source>
        <dbReference type="ARBA" id="ARBA00023157"/>
    </source>
</evidence>
<evidence type="ECO:0000256" key="14">
    <source>
        <dbReference type="PROSITE-ProRule" id="PRU10141"/>
    </source>
</evidence>
<feature type="compositionally biased region" description="Low complexity" evidence="16">
    <location>
        <begin position="509"/>
        <end position="525"/>
    </location>
</feature>
<dbReference type="SMART" id="SM00409">
    <property type="entry name" value="IG"/>
    <property type="match status" value="15"/>
</dbReference>
<dbReference type="Gene3D" id="1.10.510.10">
    <property type="entry name" value="Transferase(Phosphotransferase) domain 1"/>
    <property type="match status" value="2"/>
</dbReference>
<dbReference type="GO" id="GO:0005524">
    <property type="term" value="F:ATP binding"/>
    <property type="evidence" value="ECO:0007669"/>
    <property type="project" value="UniProtKB-UniRule"/>
</dbReference>
<keyword evidence="7 14" id="KW-0547">Nucleotide-binding</keyword>
<feature type="compositionally biased region" description="Basic and acidic residues" evidence="16">
    <location>
        <begin position="485"/>
        <end position="497"/>
    </location>
</feature>
<dbReference type="CDD" id="cd13325">
    <property type="entry name" value="PH_unc89"/>
    <property type="match status" value="1"/>
</dbReference>
<evidence type="ECO:0000256" key="15">
    <source>
        <dbReference type="SAM" id="Coils"/>
    </source>
</evidence>
<dbReference type="InterPro" id="IPR003599">
    <property type="entry name" value="Ig_sub"/>
</dbReference>
<feature type="compositionally biased region" description="Basic and acidic residues" evidence="16">
    <location>
        <begin position="1354"/>
        <end position="1415"/>
    </location>
</feature>
<feature type="domain" description="Ig-like" evidence="20">
    <location>
        <begin position="2004"/>
        <end position="2095"/>
    </location>
</feature>
<keyword evidence="9" id="KW-1015">Disulfide bond</keyword>
<dbReference type="SMART" id="SM00233">
    <property type="entry name" value="PH"/>
    <property type="match status" value="1"/>
</dbReference>
<feature type="compositionally biased region" description="Basic and acidic residues" evidence="16">
    <location>
        <begin position="185"/>
        <end position="196"/>
    </location>
</feature>
<feature type="binding site" evidence="14">
    <location>
        <position position="3968"/>
    </location>
    <ligand>
        <name>ATP</name>
        <dbReference type="ChEBI" id="CHEBI:30616"/>
    </ligand>
</feature>
<dbReference type="InterPro" id="IPR011993">
    <property type="entry name" value="PH-like_dom_sf"/>
</dbReference>
<keyword evidence="5" id="KW-0964">Secreted</keyword>
<dbReference type="Proteomes" id="UP000037510">
    <property type="component" value="Unassembled WGS sequence"/>
</dbReference>
<dbReference type="Gene3D" id="2.30.29.30">
    <property type="entry name" value="Pleckstrin-homology domain (PH domain)/Phosphotyrosine-binding domain (PTB)"/>
    <property type="match status" value="1"/>
</dbReference>
<feature type="compositionally biased region" description="Low complexity" evidence="16">
    <location>
        <begin position="630"/>
        <end position="644"/>
    </location>
</feature>
<dbReference type="Pfam" id="PF00621">
    <property type="entry name" value="RhoGEF"/>
    <property type="match status" value="1"/>
</dbReference>
<feature type="domain" description="Protein kinase" evidence="19">
    <location>
        <begin position="3126"/>
        <end position="3400"/>
    </location>
</feature>
<dbReference type="InterPro" id="IPR055251">
    <property type="entry name" value="SOS1_NGEF_PH"/>
</dbReference>
<feature type="compositionally biased region" description="Low complexity" evidence="16">
    <location>
        <begin position="325"/>
        <end position="339"/>
    </location>
</feature>
<dbReference type="FunFam" id="2.60.40.10:FF:001381">
    <property type="entry name" value="Uncharacterized protein, isoform C"/>
    <property type="match status" value="1"/>
</dbReference>
<dbReference type="InterPro" id="IPR011009">
    <property type="entry name" value="Kinase-like_dom_sf"/>
</dbReference>
<feature type="domain" description="Protein kinase" evidence="19">
    <location>
        <begin position="3939"/>
        <end position="4237"/>
    </location>
</feature>
<feature type="domain" description="Ig-like" evidence="20">
    <location>
        <begin position="1065"/>
        <end position="1219"/>
    </location>
</feature>
<evidence type="ECO:0000256" key="4">
    <source>
        <dbReference type="ARBA" id="ARBA00022490"/>
    </source>
</evidence>
<reference evidence="22 23" key="1">
    <citation type="journal article" date="2015" name="Genome Biol. Evol.">
        <title>The genome of winter moth (Operophtera brumata) provides a genomic perspective on sexual dimorphism and phenology.</title>
        <authorList>
            <person name="Derks M.F."/>
            <person name="Smit S."/>
            <person name="Salis L."/>
            <person name="Schijlen E."/>
            <person name="Bossers A."/>
            <person name="Mateman C."/>
            <person name="Pijl A.S."/>
            <person name="de Ridder D."/>
            <person name="Groenen M.A."/>
            <person name="Visser M.E."/>
            <person name="Megens H.J."/>
        </authorList>
    </citation>
    <scope>NUCLEOTIDE SEQUENCE [LARGE SCALE GENOMIC DNA]</scope>
    <source>
        <strain evidence="22">WM2013NL</strain>
        <tissue evidence="22">Head and thorax</tissue>
    </source>
</reference>
<feature type="region of interest" description="Disordered" evidence="16">
    <location>
        <begin position="618"/>
        <end position="644"/>
    </location>
</feature>
<dbReference type="GO" id="GO:0005737">
    <property type="term" value="C:cytoplasm"/>
    <property type="evidence" value="ECO:0007669"/>
    <property type="project" value="UniProtKB-SubCell"/>
</dbReference>
<comment type="caution">
    <text evidence="22">The sequence shown here is derived from an EMBL/GenBank/DDBJ whole genome shotgun (WGS) entry which is preliminary data.</text>
</comment>
<dbReference type="SUPFAM" id="SSF50729">
    <property type="entry name" value="PH domain-like"/>
    <property type="match status" value="1"/>
</dbReference>
<evidence type="ECO:0000256" key="1">
    <source>
        <dbReference type="ARBA" id="ARBA00004496"/>
    </source>
</evidence>
<gene>
    <name evidence="22" type="ORF">OBRU01_05593</name>
</gene>
<dbReference type="PROSITE" id="PS50011">
    <property type="entry name" value="PROTEIN_KINASE_DOM"/>
    <property type="match status" value="2"/>
</dbReference>
<dbReference type="FunFam" id="2.60.40.10:FF:000145">
    <property type="entry name" value="Myosin light chain kinase, smooth muscle"/>
    <property type="match status" value="1"/>
</dbReference>
<dbReference type="GO" id="GO:0009653">
    <property type="term" value="P:anatomical structure morphogenesis"/>
    <property type="evidence" value="ECO:0007669"/>
    <property type="project" value="UniProtKB-ARBA"/>
</dbReference>
<dbReference type="PROSITE" id="PS50003">
    <property type="entry name" value="PH_DOMAIN"/>
    <property type="match status" value="1"/>
</dbReference>
<dbReference type="FunFam" id="2.60.40.10:FF:000032">
    <property type="entry name" value="palladin isoform X1"/>
    <property type="match status" value="1"/>
</dbReference>
<feature type="domain" description="Ig-like" evidence="20">
    <location>
        <begin position="2298"/>
        <end position="2389"/>
    </location>
</feature>
<evidence type="ECO:0000256" key="6">
    <source>
        <dbReference type="ARBA" id="ARBA00022737"/>
    </source>
</evidence>
<evidence type="ECO:0000256" key="8">
    <source>
        <dbReference type="ARBA" id="ARBA00022840"/>
    </source>
</evidence>
<dbReference type="InterPro" id="IPR036179">
    <property type="entry name" value="Ig-like_dom_sf"/>
</dbReference>
<feature type="compositionally biased region" description="Basic and acidic residues" evidence="16">
    <location>
        <begin position="247"/>
        <end position="299"/>
    </location>
</feature>
<dbReference type="Pfam" id="PF07679">
    <property type="entry name" value="I-set"/>
    <property type="match status" value="15"/>
</dbReference>
<evidence type="ECO:0000256" key="11">
    <source>
        <dbReference type="ARBA" id="ARBA00023319"/>
    </source>
</evidence>
<feature type="compositionally biased region" description="Polar residues" evidence="16">
    <location>
        <begin position="471"/>
        <end position="481"/>
    </location>
</feature>
<name>A0A0L7LIT6_OPEBR</name>
<keyword evidence="11" id="KW-0393">Immunoglobulin domain</keyword>
<evidence type="ECO:0000256" key="10">
    <source>
        <dbReference type="ARBA" id="ARBA00023180"/>
    </source>
</evidence>
<keyword evidence="23" id="KW-1185">Reference proteome</keyword>
<dbReference type="PROSITE" id="PS50835">
    <property type="entry name" value="IG_LIKE"/>
    <property type="match status" value="11"/>
</dbReference>
<feature type="domain" description="Fibronectin type-III" evidence="21">
    <location>
        <begin position="3792"/>
        <end position="3886"/>
    </location>
</feature>
<dbReference type="CDD" id="cd00063">
    <property type="entry name" value="FN3"/>
    <property type="match status" value="2"/>
</dbReference>
<evidence type="ECO:0000313" key="23">
    <source>
        <dbReference type="Proteomes" id="UP000037510"/>
    </source>
</evidence>
<evidence type="ECO:0000313" key="22">
    <source>
        <dbReference type="EMBL" id="KOB75259.1"/>
    </source>
</evidence>
<feature type="compositionally biased region" description="Polar residues" evidence="16">
    <location>
        <begin position="447"/>
        <end position="464"/>
    </location>
</feature>
<dbReference type="FunFam" id="2.60.40.10:FF:000940">
    <property type="entry name" value="Muscle M-line assembly protein unc-89"/>
    <property type="match status" value="1"/>
</dbReference>
<dbReference type="SMART" id="SM00060">
    <property type="entry name" value="FN3"/>
    <property type="match status" value="2"/>
</dbReference>
<feature type="compositionally biased region" description="Basic and acidic residues" evidence="16">
    <location>
        <begin position="1544"/>
        <end position="1565"/>
    </location>
</feature>
<dbReference type="InterPro" id="IPR003961">
    <property type="entry name" value="FN3_dom"/>
</dbReference>
<dbReference type="InterPro" id="IPR036116">
    <property type="entry name" value="FN3_sf"/>
</dbReference>
<feature type="compositionally biased region" description="Basic and acidic residues" evidence="16">
    <location>
        <begin position="1422"/>
        <end position="1455"/>
    </location>
</feature>
<feature type="compositionally biased region" description="Polar residues" evidence="16">
    <location>
        <begin position="423"/>
        <end position="437"/>
    </location>
</feature>
<dbReference type="PROSITE" id="PS00107">
    <property type="entry name" value="PROTEIN_KINASE_ATP"/>
    <property type="match status" value="1"/>
</dbReference>
<dbReference type="InterPro" id="IPR013783">
    <property type="entry name" value="Ig-like_fold"/>
</dbReference>
<feature type="coiled-coil region" evidence="15">
    <location>
        <begin position="1309"/>
        <end position="1352"/>
    </location>
</feature>
<feature type="region of interest" description="Disordered" evidence="16">
    <location>
        <begin position="1354"/>
        <end position="1612"/>
    </location>
</feature>
<dbReference type="Pfam" id="PF22697">
    <property type="entry name" value="SOS1_NGEF_PH"/>
    <property type="match status" value="1"/>
</dbReference>
<feature type="compositionally biased region" description="Basic and acidic residues" evidence="16">
    <location>
        <begin position="1466"/>
        <end position="1494"/>
    </location>
</feature>
<feature type="region of interest" description="Disordered" evidence="16">
    <location>
        <begin position="185"/>
        <end position="546"/>
    </location>
</feature>
<evidence type="ECO:0000256" key="13">
    <source>
        <dbReference type="ARBA" id="ARBA00068688"/>
    </source>
</evidence>
<feature type="domain" description="DH" evidence="18">
    <location>
        <begin position="14"/>
        <end position="66"/>
    </location>
</feature>
<evidence type="ECO:0000256" key="5">
    <source>
        <dbReference type="ARBA" id="ARBA00022525"/>
    </source>
</evidence>